<feature type="compositionally biased region" description="Basic and acidic residues" evidence="1">
    <location>
        <begin position="29"/>
        <end position="49"/>
    </location>
</feature>
<protein>
    <submittedName>
        <fullName evidence="2">Uncharacterized protein</fullName>
    </submittedName>
</protein>
<accession>A0AAD6QV93</accession>
<reference evidence="2" key="1">
    <citation type="journal article" date="2023" name="Mol. Ecol. Resour.">
        <title>Chromosome-level genome assembly of a triploid poplar Populus alba 'Berolinensis'.</title>
        <authorList>
            <person name="Chen S."/>
            <person name="Yu Y."/>
            <person name="Wang X."/>
            <person name="Wang S."/>
            <person name="Zhang T."/>
            <person name="Zhou Y."/>
            <person name="He R."/>
            <person name="Meng N."/>
            <person name="Wang Y."/>
            <person name="Liu W."/>
            <person name="Liu Z."/>
            <person name="Liu J."/>
            <person name="Guo Q."/>
            <person name="Huang H."/>
            <person name="Sederoff R.R."/>
            <person name="Wang G."/>
            <person name="Qu G."/>
            <person name="Chen S."/>
        </authorList>
    </citation>
    <scope>NUCLEOTIDE SEQUENCE</scope>
    <source>
        <strain evidence="2">SC-2020</strain>
    </source>
</reference>
<proteinExistence type="predicted"/>
<evidence type="ECO:0000313" key="2">
    <source>
        <dbReference type="EMBL" id="KAJ6997319.1"/>
    </source>
</evidence>
<feature type="region of interest" description="Disordered" evidence="1">
    <location>
        <begin position="1"/>
        <end position="49"/>
    </location>
</feature>
<dbReference type="EMBL" id="JAQIZT010000005">
    <property type="protein sequence ID" value="KAJ6997319.1"/>
    <property type="molecule type" value="Genomic_DNA"/>
</dbReference>
<name>A0AAD6QV93_9ROSI</name>
<keyword evidence="3" id="KW-1185">Reference proteome</keyword>
<sequence length="49" mass="5815">MYHLLKSANKRSKEGVEAEMVEISKGQKRIREGQKEVREKSEKIRKELE</sequence>
<comment type="caution">
    <text evidence="2">The sequence shown here is derived from an EMBL/GenBank/DDBJ whole genome shotgun (WGS) entry which is preliminary data.</text>
</comment>
<evidence type="ECO:0000256" key="1">
    <source>
        <dbReference type="SAM" id="MobiDB-lite"/>
    </source>
</evidence>
<gene>
    <name evidence="2" type="ORF">NC653_013787</name>
</gene>
<dbReference type="Proteomes" id="UP001164929">
    <property type="component" value="Chromosome 5"/>
</dbReference>
<dbReference type="AlphaFoldDB" id="A0AAD6QV93"/>
<organism evidence="2 3">
    <name type="scientific">Populus alba x Populus x berolinensis</name>
    <dbReference type="NCBI Taxonomy" id="444605"/>
    <lineage>
        <taxon>Eukaryota</taxon>
        <taxon>Viridiplantae</taxon>
        <taxon>Streptophyta</taxon>
        <taxon>Embryophyta</taxon>
        <taxon>Tracheophyta</taxon>
        <taxon>Spermatophyta</taxon>
        <taxon>Magnoliopsida</taxon>
        <taxon>eudicotyledons</taxon>
        <taxon>Gunneridae</taxon>
        <taxon>Pentapetalae</taxon>
        <taxon>rosids</taxon>
        <taxon>fabids</taxon>
        <taxon>Malpighiales</taxon>
        <taxon>Salicaceae</taxon>
        <taxon>Saliceae</taxon>
        <taxon>Populus</taxon>
    </lineage>
</organism>
<evidence type="ECO:0000313" key="3">
    <source>
        <dbReference type="Proteomes" id="UP001164929"/>
    </source>
</evidence>